<dbReference type="GO" id="GO:0020037">
    <property type="term" value="F:heme binding"/>
    <property type="evidence" value="ECO:0007669"/>
    <property type="project" value="InterPro"/>
</dbReference>
<dbReference type="PANTHER" id="PTHR24291:SF175">
    <property type="entry name" value="CYTOCHROME P450"/>
    <property type="match status" value="1"/>
</dbReference>
<accession>A0A8J1TZV5</accession>
<name>A0A8J1TZV5_OWEFU</name>
<keyword evidence="2" id="KW-0408">Iron</keyword>
<reference evidence="3" key="1">
    <citation type="submission" date="2022-03" db="EMBL/GenBank/DDBJ databases">
        <authorList>
            <person name="Martin C."/>
        </authorList>
    </citation>
    <scope>NUCLEOTIDE SEQUENCE</scope>
</reference>
<dbReference type="InterPro" id="IPR036396">
    <property type="entry name" value="Cyt_P450_sf"/>
</dbReference>
<dbReference type="Gene3D" id="1.10.630.10">
    <property type="entry name" value="Cytochrome P450"/>
    <property type="match status" value="1"/>
</dbReference>
<evidence type="ECO:0000256" key="1">
    <source>
        <dbReference type="ARBA" id="ARBA00010617"/>
    </source>
</evidence>
<dbReference type="EMBL" id="CAIIXF020000006">
    <property type="protein sequence ID" value="CAH1786099.1"/>
    <property type="molecule type" value="Genomic_DNA"/>
</dbReference>
<dbReference type="OrthoDB" id="1470350at2759"/>
<dbReference type="Pfam" id="PF00067">
    <property type="entry name" value="p450"/>
    <property type="match status" value="1"/>
</dbReference>
<dbReference type="CDD" id="cd11069">
    <property type="entry name" value="CYP_FUM15-like"/>
    <property type="match status" value="1"/>
</dbReference>
<dbReference type="InterPro" id="IPR002401">
    <property type="entry name" value="Cyt_P450_E_grp-I"/>
</dbReference>
<proteinExistence type="inferred from homology"/>
<gene>
    <name evidence="3" type="ORF">OFUS_LOCUS12061</name>
</gene>
<comment type="caution">
    <text evidence="3">The sequence shown here is derived from an EMBL/GenBank/DDBJ whole genome shotgun (WGS) entry which is preliminary data.</text>
</comment>
<dbReference type="AlphaFoldDB" id="A0A8J1TZV5"/>
<dbReference type="InterPro" id="IPR050196">
    <property type="entry name" value="Cytochrome_P450_Monoox"/>
</dbReference>
<comment type="similarity">
    <text evidence="1">Belongs to the cytochrome P450 family.</text>
</comment>
<keyword evidence="4" id="KW-1185">Reference proteome</keyword>
<organism evidence="3 4">
    <name type="scientific">Owenia fusiformis</name>
    <name type="common">Polychaete worm</name>
    <dbReference type="NCBI Taxonomy" id="6347"/>
    <lineage>
        <taxon>Eukaryota</taxon>
        <taxon>Metazoa</taxon>
        <taxon>Spiralia</taxon>
        <taxon>Lophotrochozoa</taxon>
        <taxon>Annelida</taxon>
        <taxon>Polychaeta</taxon>
        <taxon>Sedentaria</taxon>
        <taxon>Canalipalpata</taxon>
        <taxon>Sabellida</taxon>
        <taxon>Oweniida</taxon>
        <taxon>Oweniidae</taxon>
        <taxon>Owenia</taxon>
    </lineage>
</organism>
<dbReference type="Proteomes" id="UP000749559">
    <property type="component" value="Unassembled WGS sequence"/>
</dbReference>
<dbReference type="PRINTS" id="PR00463">
    <property type="entry name" value="EP450I"/>
</dbReference>
<dbReference type="GO" id="GO:0016705">
    <property type="term" value="F:oxidoreductase activity, acting on paired donors, with incorporation or reduction of molecular oxygen"/>
    <property type="evidence" value="ECO:0007669"/>
    <property type="project" value="InterPro"/>
</dbReference>
<dbReference type="GO" id="GO:0005506">
    <property type="term" value="F:iron ion binding"/>
    <property type="evidence" value="ECO:0007669"/>
    <property type="project" value="InterPro"/>
</dbReference>
<keyword evidence="2" id="KW-0349">Heme</keyword>
<dbReference type="SUPFAM" id="SSF48264">
    <property type="entry name" value="Cytochrome P450"/>
    <property type="match status" value="1"/>
</dbReference>
<keyword evidence="2" id="KW-0479">Metal-binding</keyword>
<feature type="binding site" description="axial binding residue" evidence="2">
    <location>
        <position position="466"/>
    </location>
    <ligand>
        <name>heme</name>
        <dbReference type="ChEBI" id="CHEBI:30413"/>
    </ligand>
    <ligandPart>
        <name>Fe</name>
        <dbReference type="ChEBI" id="CHEBI:18248"/>
    </ligandPart>
</feature>
<dbReference type="PRINTS" id="PR00385">
    <property type="entry name" value="P450"/>
</dbReference>
<dbReference type="GO" id="GO:0004497">
    <property type="term" value="F:monooxygenase activity"/>
    <property type="evidence" value="ECO:0007669"/>
    <property type="project" value="InterPro"/>
</dbReference>
<evidence type="ECO:0000256" key="2">
    <source>
        <dbReference type="PIRSR" id="PIRSR602401-1"/>
    </source>
</evidence>
<evidence type="ECO:0000313" key="4">
    <source>
        <dbReference type="Proteomes" id="UP000749559"/>
    </source>
</evidence>
<sequence>MGSVFSELQQLYSSANESITWYSIVIYSVILLASWVAYCWLIQPLMSPLRKVPGLPWNPFIGNMPDVMRGQAMESSSEWVEKYGPIVRYHFFFGTERLMVAHPDGLKHIMVNNSKNYIKPPGRMKAIKKFLGNGLVLSDGAEHRAQRKLINPAFNTQSIKKMLPVFESCGKQLTELWHSRYEKLHGDNNYADMEVGSDLLSMSLDAIGQCAFGYKFNALESSLKKTDDESGTTHSFQRMISGGGLSWKMMLPFWDKLPFEDVRKMNADSAMVQKTVFKVINQKKAQLEQEEEKLTHDLLDMLVLARDEETGKGLSDLELKDQVMTFLLAGHETTSTGLSWILLQMANHPECQQKVRQEAQEILPKDGTLISWDDLDKLKYTHAVIKETLRLLPPVPLTLRQALNDDVICGYFIPAGTIILLCPGVMMRQQDSFDDPLKFNPDRFMNETNDTNPYNFLPFLLGPRMCIGHKFAMAQMKLILAMVVREFQLALDPVYTYKRKQRITMRPDPSLSLRVCPVD</sequence>
<protein>
    <submittedName>
        <fullName evidence="3">Uncharacterized protein</fullName>
    </submittedName>
</protein>
<dbReference type="InterPro" id="IPR001128">
    <property type="entry name" value="Cyt_P450"/>
</dbReference>
<evidence type="ECO:0000313" key="3">
    <source>
        <dbReference type="EMBL" id="CAH1786099.1"/>
    </source>
</evidence>
<comment type="cofactor">
    <cofactor evidence="2">
        <name>heme</name>
        <dbReference type="ChEBI" id="CHEBI:30413"/>
    </cofactor>
</comment>
<dbReference type="PANTHER" id="PTHR24291">
    <property type="entry name" value="CYTOCHROME P450 FAMILY 4"/>
    <property type="match status" value="1"/>
</dbReference>